<dbReference type="InterPro" id="IPR004603">
    <property type="entry name" value="DNA_mismatch_endonuc_vsr"/>
</dbReference>
<dbReference type="NCBIfam" id="TIGR00632">
    <property type="entry name" value="vsr"/>
    <property type="match status" value="1"/>
</dbReference>
<dbReference type="CDD" id="cd00221">
    <property type="entry name" value="Vsr"/>
    <property type="match status" value="1"/>
</dbReference>
<proteinExistence type="inferred from homology"/>
<dbReference type="EMBL" id="CYYU01000017">
    <property type="protein sequence ID" value="CUN98181.1"/>
    <property type="molecule type" value="Genomic_DNA"/>
</dbReference>
<evidence type="ECO:0000256" key="5">
    <source>
        <dbReference type="ARBA" id="ARBA00023204"/>
    </source>
</evidence>
<dbReference type="GO" id="GO:0016787">
    <property type="term" value="F:hydrolase activity"/>
    <property type="evidence" value="ECO:0007669"/>
    <property type="project" value="UniProtKB-KW"/>
</dbReference>
<evidence type="ECO:0000256" key="1">
    <source>
        <dbReference type="ARBA" id="ARBA00022722"/>
    </source>
</evidence>
<keyword evidence="5 6" id="KW-0234">DNA repair</keyword>
<dbReference type="OrthoDB" id="9801520at2"/>
<evidence type="ECO:0000256" key="3">
    <source>
        <dbReference type="ARBA" id="ARBA00022763"/>
    </source>
</evidence>
<comment type="function">
    <text evidence="6">May nick specific sequences that contain T:G mispairs resulting from m5C-deamination.</text>
</comment>
<dbReference type="GO" id="GO:0006298">
    <property type="term" value="P:mismatch repair"/>
    <property type="evidence" value="ECO:0007669"/>
    <property type="project" value="UniProtKB-UniRule"/>
</dbReference>
<keyword evidence="1 6" id="KW-0540">Nuclease</keyword>
<dbReference type="Gene3D" id="3.40.960.10">
    <property type="entry name" value="VSR Endonuclease"/>
    <property type="match status" value="1"/>
</dbReference>
<dbReference type="EC" id="3.1.-.-" evidence="6"/>
<dbReference type="InterPro" id="IPR007569">
    <property type="entry name" value="DUF559"/>
</dbReference>
<protein>
    <recommendedName>
        <fullName evidence="6">Very short patch repair endonuclease</fullName>
        <ecNumber evidence="6">3.1.-.-</ecNumber>
    </recommendedName>
</protein>
<dbReference type="Proteomes" id="UP000095546">
    <property type="component" value="Unassembled WGS sequence"/>
</dbReference>
<comment type="similarity">
    <text evidence="6">Belongs to the vsr family.</text>
</comment>
<keyword evidence="3 6" id="KW-0227">DNA damage</keyword>
<name>A0A174BAY8_9FIRM</name>
<keyword evidence="10" id="KW-1185">Reference proteome</keyword>
<evidence type="ECO:0000256" key="2">
    <source>
        <dbReference type="ARBA" id="ARBA00022759"/>
    </source>
</evidence>
<keyword evidence="2 6" id="KW-0255">Endonuclease</keyword>
<feature type="region of interest" description="Disordered" evidence="7">
    <location>
        <begin position="1"/>
        <end position="27"/>
    </location>
</feature>
<evidence type="ECO:0000313" key="10">
    <source>
        <dbReference type="Proteomes" id="UP000095546"/>
    </source>
</evidence>
<evidence type="ECO:0000259" key="8">
    <source>
        <dbReference type="Pfam" id="PF04480"/>
    </source>
</evidence>
<accession>A0A174BAY8</accession>
<dbReference type="Pfam" id="PF04480">
    <property type="entry name" value="DUF559"/>
    <property type="match status" value="1"/>
</dbReference>
<organism evidence="9 10">
    <name type="scientific">Mitsuokella jalaludinii</name>
    <dbReference type="NCBI Taxonomy" id="187979"/>
    <lineage>
        <taxon>Bacteria</taxon>
        <taxon>Bacillati</taxon>
        <taxon>Bacillota</taxon>
        <taxon>Negativicutes</taxon>
        <taxon>Selenomonadales</taxon>
        <taxon>Selenomonadaceae</taxon>
        <taxon>Mitsuokella</taxon>
    </lineage>
</organism>
<dbReference type="SUPFAM" id="SSF52980">
    <property type="entry name" value="Restriction endonuclease-like"/>
    <property type="match status" value="1"/>
</dbReference>
<evidence type="ECO:0000256" key="7">
    <source>
        <dbReference type="SAM" id="MobiDB-lite"/>
    </source>
</evidence>
<evidence type="ECO:0000256" key="4">
    <source>
        <dbReference type="ARBA" id="ARBA00022801"/>
    </source>
</evidence>
<dbReference type="STRING" id="187979.ERS852385_01844"/>
<dbReference type="AlphaFoldDB" id="A0A174BAY8"/>
<feature type="domain" description="DUF559" evidence="8">
    <location>
        <begin position="110"/>
        <end position="149"/>
    </location>
</feature>
<dbReference type="Pfam" id="PF03852">
    <property type="entry name" value="Vsr"/>
    <property type="match status" value="1"/>
</dbReference>
<keyword evidence="4 6" id="KW-0378">Hydrolase</keyword>
<evidence type="ECO:0000313" key="9">
    <source>
        <dbReference type="EMBL" id="CUN98181.1"/>
    </source>
</evidence>
<sequence>MAKTADEGKSTLSRTKKPLTEAQRSHIMSKIHGKDTKPEVRLRKALWHKGLRYRKNYRRLPGTPDIALTRQKIAIFVDGDFWHARGHEEHPGEQVKHNREYWVRHLTRNVEKAKEVNDELTEQGWLVLRFWESDIKKDLQNVLEQIDQYL</sequence>
<gene>
    <name evidence="9" type="primary">vsr_1</name>
    <name evidence="9" type="ORF">ERS852385_01844</name>
</gene>
<evidence type="ECO:0000256" key="6">
    <source>
        <dbReference type="PIRNR" id="PIRNR018267"/>
    </source>
</evidence>
<dbReference type="InterPro" id="IPR011335">
    <property type="entry name" value="Restrct_endonuc-II-like"/>
</dbReference>
<reference evidence="9 10" key="1">
    <citation type="submission" date="2015-09" db="EMBL/GenBank/DDBJ databases">
        <authorList>
            <consortium name="Pathogen Informatics"/>
        </authorList>
    </citation>
    <scope>NUCLEOTIDE SEQUENCE [LARGE SCALE GENOMIC DNA]</scope>
    <source>
        <strain evidence="9 10">2789STDY5608828</strain>
    </source>
</reference>
<dbReference type="PIRSF" id="PIRSF018267">
    <property type="entry name" value="VSR_endonuc"/>
    <property type="match status" value="1"/>
</dbReference>
<dbReference type="GO" id="GO:0004519">
    <property type="term" value="F:endonuclease activity"/>
    <property type="evidence" value="ECO:0007669"/>
    <property type="project" value="UniProtKB-KW"/>
</dbReference>